<reference evidence="1" key="1">
    <citation type="submission" date="2022-04" db="EMBL/GenBank/DDBJ databases">
        <title>Genome of the entomopathogenic fungus Entomophthora muscae.</title>
        <authorList>
            <person name="Elya C."/>
            <person name="Lovett B.R."/>
            <person name="Lee E."/>
            <person name="Macias A.M."/>
            <person name="Hajek A.E."/>
            <person name="De Bivort B.L."/>
            <person name="Kasson M.T."/>
            <person name="De Fine Licht H.H."/>
            <person name="Stajich J.E."/>
        </authorList>
    </citation>
    <scope>NUCLEOTIDE SEQUENCE</scope>
    <source>
        <strain evidence="1">Berkeley</strain>
    </source>
</reference>
<organism evidence="1 2">
    <name type="scientific">Entomophthora muscae</name>
    <dbReference type="NCBI Taxonomy" id="34485"/>
    <lineage>
        <taxon>Eukaryota</taxon>
        <taxon>Fungi</taxon>
        <taxon>Fungi incertae sedis</taxon>
        <taxon>Zoopagomycota</taxon>
        <taxon>Entomophthoromycotina</taxon>
        <taxon>Entomophthoromycetes</taxon>
        <taxon>Entomophthorales</taxon>
        <taxon>Entomophthoraceae</taxon>
        <taxon>Entomophthora</taxon>
    </lineage>
</organism>
<proteinExistence type="predicted"/>
<accession>A0ACC2TEC0</accession>
<sequence length="224" mass="25463">MKRYTGVVETVFDAFLLAELATRGHHPLASIRPSLNEFSMIEAGVVIVFDKTETGMARWIDGKSWSPSRFKGGFFTYTELVNKKPTGLFKKAISIIAPNGHHFQIIGYYTQDMCMITSRLPRAIEQLADSKQIYEEAEKYRYFKCFRSQSKSWRKPCTYNSRSSEAAASPEKVAVYFPRPSPTRSLPPISSLDATIYMPPVAKTPYIHQEDIKQLNLISSFLSI</sequence>
<name>A0ACC2TEC0_9FUNG</name>
<gene>
    <name evidence="1" type="primary">sge1_14</name>
    <name evidence="1" type="ORF">DSO57_1023120</name>
</gene>
<dbReference type="EMBL" id="QTSX02002959">
    <property type="protein sequence ID" value="KAJ9072825.1"/>
    <property type="molecule type" value="Genomic_DNA"/>
</dbReference>
<evidence type="ECO:0000313" key="1">
    <source>
        <dbReference type="EMBL" id="KAJ9072825.1"/>
    </source>
</evidence>
<comment type="caution">
    <text evidence="1">The sequence shown here is derived from an EMBL/GenBank/DDBJ whole genome shotgun (WGS) entry which is preliminary data.</text>
</comment>
<evidence type="ECO:0000313" key="2">
    <source>
        <dbReference type="Proteomes" id="UP001165960"/>
    </source>
</evidence>
<protein>
    <submittedName>
        <fullName evidence="1">Global transcription regulator sge1</fullName>
    </submittedName>
</protein>
<keyword evidence="2" id="KW-1185">Reference proteome</keyword>
<dbReference type="Proteomes" id="UP001165960">
    <property type="component" value="Unassembled WGS sequence"/>
</dbReference>